<dbReference type="InterPro" id="IPR012910">
    <property type="entry name" value="Plug_dom"/>
</dbReference>
<keyword evidence="2" id="KW-0472">Membrane</keyword>
<reference evidence="5 6" key="1">
    <citation type="submission" date="2021-11" db="EMBL/GenBank/DDBJ databases">
        <title>Genomic of Niabella pedocola.</title>
        <authorList>
            <person name="Wu T."/>
        </authorList>
    </citation>
    <scope>NUCLEOTIDE SEQUENCE [LARGE SCALE GENOMIC DNA]</scope>
    <source>
        <strain evidence="5 6">JCM 31011</strain>
    </source>
</reference>
<evidence type="ECO:0000259" key="4">
    <source>
        <dbReference type="Pfam" id="PF07715"/>
    </source>
</evidence>
<evidence type="ECO:0000256" key="1">
    <source>
        <dbReference type="ARBA" id="ARBA00004442"/>
    </source>
</evidence>
<keyword evidence="3" id="KW-0998">Cell outer membrane</keyword>
<organism evidence="5 6">
    <name type="scientific">Niabella pedocola</name>
    <dbReference type="NCBI Taxonomy" id="1752077"/>
    <lineage>
        <taxon>Bacteria</taxon>
        <taxon>Pseudomonadati</taxon>
        <taxon>Bacteroidota</taxon>
        <taxon>Chitinophagia</taxon>
        <taxon>Chitinophagales</taxon>
        <taxon>Chitinophagaceae</taxon>
        <taxon>Niabella</taxon>
    </lineage>
</organism>
<sequence>MCEKKIISVFFIVLFIAVTGRLAAQDSSTVKPQAVIKDTAFRRLNSPPVDLLHYLPASTLPALLDAKVPGVTTLRKSSEPGIPAWLLVRGLHGPVSKQSDIYSLTPLYVVDGIPLIQNHAFPFGIKQYDYERIGSETDITTMLNINDIESIEVLKDPADIAAYGVQGVDGVVLIRSRKPSPGKYRIHVNLYGGVLVRPHDIKTANGRYERDFRKPFYDAYATQQQLSMFPAYLADSSNAVYYGPANWDELYYQNAWQHSVNAAISGGSERAYFRLGLGNVRENGIMRNTGVDRYNVSANIGMVPFDHLTITTQIQLGLTDRTRNTLLRERFAEQEYIPTLTAPLSPNKDYLSNYYSLLDRWSFDKNQDHFLAGMIKAAYQLKHWNLSSSFLMNYHDNNRDLYFPTTINDGNNFASYFIGLDKRSAWKNEISYKPELGADMVLQLTGAAGAQWDRRKYDYIKGYRGGSDFVKIIAGGSTPSFQEGTVFGFKDYLNHNLVSFSGRANFMLKNRYEFTAAVSREGSSYFQNGYWWFTSPSLATAWDLKNELDLGSAFSSFKIRAGIGRTGRVFDNDSYGYGPVYTVDNGYNGAPFIPSYGSMPTLTLPFNRGYTGWGIGWAYADQATVGVEFGLGERWNIAAAYYLRNDKNMVAPVPVPTEYGFTKAYKNGLAVKNTGLEANIGTSFGNGFKWSPNLLLHWNNNQITALPDGLSSITADGRRLQKGQRVDAYWLLQNDGVYESDAAVPLNAANGQRLTYYGVTVKKGDPRWQDANGDFNVDDNDRVFRGNMYPKISGAFNQSFYYKNWSLNLLTAFAWGKYLINEAVANRFDFANREVSGSMSGVKEITFWTQIPDREKYPQYNPWSLVQPYQRDQTLFLEKADFLKLKSVLLSYDMKDLGWVKKAKIVSMKAYITANNLLTVTPYTGRDPELSNYMGYDDGYGVPFARSFSIGLQLDL</sequence>
<dbReference type="RefSeq" id="WP_231003701.1">
    <property type="nucleotide sequence ID" value="NZ_JAJNEC010000004.1"/>
</dbReference>
<protein>
    <submittedName>
        <fullName evidence="5">SusC/RagA family TonB-linked outer membrane protein</fullName>
    </submittedName>
</protein>
<comment type="subcellular location">
    <subcellularLocation>
        <location evidence="1">Cell outer membrane</location>
    </subcellularLocation>
</comment>
<evidence type="ECO:0000313" key="5">
    <source>
        <dbReference type="EMBL" id="MCD2422580.1"/>
    </source>
</evidence>
<dbReference type="EMBL" id="JAJNEC010000004">
    <property type="protein sequence ID" value="MCD2422580.1"/>
    <property type="molecule type" value="Genomic_DNA"/>
</dbReference>
<dbReference type="InterPro" id="IPR036942">
    <property type="entry name" value="Beta-barrel_TonB_sf"/>
</dbReference>
<evidence type="ECO:0000256" key="3">
    <source>
        <dbReference type="ARBA" id="ARBA00023237"/>
    </source>
</evidence>
<evidence type="ECO:0000313" key="6">
    <source>
        <dbReference type="Proteomes" id="UP001199816"/>
    </source>
</evidence>
<dbReference type="Proteomes" id="UP001199816">
    <property type="component" value="Unassembled WGS sequence"/>
</dbReference>
<accession>A0ABS8PN94</accession>
<comment type="caution">
    <text evidence="5">The sequence shown here is derived from an EMBL/GenBank/DDBJ whole genome shotgun (WGS) entry which is preliminary data.</text>
</comment>
<dbReference type="InterPro" id="IPR037066">
    <property type="entry name" value="Plug_dom_sf"/>
</dbReference>
<dbReference type="SUPFAM" id="SSF56935">
    <property type="entry name" value="Porins"/>
    <property type="match status" value="1"/>
</dbReference>
<dbReference type="Pfam" id="PF07715">
    <property type="entry name" value="Plug"/>
    <property type="match status" value="1"/>
</dbReference>
<dbReference type="Gene3D" id="2.170.130.10">
    <property type="entry name" value="TonB-dependent receptor, plug domain"/>
    <property type="match status" value="1"/>
</dbReference>
<dbReference type="InterPro" id="IPR023996">
    <property type="entry name" value="TonB-dep_OMP_SusC/RagA"/>
</dbReference>
<dbReference type="NCBIfam" id="TIGR04056">
    <property type="entry name" value="OMP_RagA_SusC"/>
    <property type="match status" value="1"/>
</dbReference>
<evidence type="ECO:0000256" key="2">
    <source>
        <dbReference type="ARBA" id="ARBA00023136"/>
    </source>
</evidence>
<gene>
    <name evidence="5" type="ORF">LQ567_07380</name>
</gene>
<proteinExistence type="predicted"/>
<dbReference type="Gene3D" id="2.40.170.20">
    <property type="entry name" value="TonB-dependent receptor, beta-barrel domain"/>
    <property type="match status" value="1"/>
</dbReference>
<name>A0ABS8PN94_9BACT</name>
<keyword evidence="6" id="KW-1185">Reference proteome</keyword>
<feature type="domain" description="TonB-dependent receptor plug" evidence="4">
    <location>
        <begin position="56"/>
        <end position="171"/>
    </location>
</feature>